<dbReference type="PANTHER" id="PTHR12900:SF0">
    <property type="entry name" value="CHECKPOINT PROTEIN"/>
    <property type="match status" value="1"/>
</dbReference>
<dbReference type="Gene3D" id="3.70.10.10">
    <property type="match status" value="1"/>
</dbReference>
<dbReference type="GO" id="GO:0000723">
    <property type="term" value="P:telomere maintenance"/>
    <property type="evidence" value="ECO:0007669"/>
    <property type="project" value="TreeGrafter"/>
</dbReference>
<sequence>MDIESACENNIFLEFQIENLLRALRSAQNAENVVIRLTKKNKIPLLSLVISSYSRAGRPIMITQDIPIRILTPMQMSHVKEPSLPSADVYILLPQINSLRSVAERMKTINDYISISANNNGELILTSTSDLVDIQTFYKGLTNPNSRKLFSLSLSLPLHNT</sequence>
<dbReference type="PANTHER" id="PTHR12900">
    <property type="entry name" value="MITOTIC AND DNA DAMAGE CHECKPOINT PROTEIN HUS1"/>
    <property type="match status" value="1"/>
</dbReference>
<dbReference type="Proteomes" id="UP000187283">
    <property type="component" value="Unassembled WGS sequence"/>
</dbReference>
<evidence type="ECO:0000256" key="2">
    <source>
        <dbReference type="ARBA" id="ARBA00005563"/>
    </source>
</evidence>
<dbReference type="PIRSF" id="PIRSF011312">
    <property type="entry name" value="Cell_cycle_HUS1"/>
    <property type="match status" value="1"/>
</dbReference>
<comment type="caution">
    <text evidence="4">The sequence shown here is derived from an EMBL/GenBank/DDBJ whole genome shotgun (WGS) entry which is preliminary data.</text>
</comment>
<dbReference type="STRING" id="133412.A0A1R1X413"/>
<dbReference type="InterPro" id="IPR016580">
    <property type="entry name" value="HUS1"/>
</dbReference>
<dbReference type="GO" id="GO:0033314">
    <property type="term" value="P:mitotic DNA replication checkpoint signaling"/>
    <property type="evidence" value="ECO:0007669"/>
    <property type="project" value="TreeGrafter"/>
</dbReference>
<accession>A0A1R1X413</accession>
<keyword evidence="5" id="KW-1185">Reference proteome</keyword>
<dbReference type="GO" id="GO:0044778">
    <property type="term" value="P:meiotic DNA integrity checkpoint signaling"/>
    <property type="evidence" value="ECO:0007669"/>
    <property type="project" value="TreeGrafter"/>
</dbReference>
<protein>
    <submittedName>
        <fullName evidence="4">Checkpoint protein hus1</fullName>
    </submittedName>
</protein>
<dbReference type="Pfam" id="PF04005">
    <property type="entry name" value="Hus1"/>
    <property type="match status" value="1"/>
</dbReference>
<dbReference type="OrthoDB" id="337750at2759"/>
<dbReference type="GO" id="GO:0000724">
    <property type="term" value="P:double-strand break repair via homologous recombination"/>
    <property type="evidence" value="ECO:0007669"/>
    <property type="project" value="TreeGrafter"/>
</dbReference>
<evidence type="ECO:0000256" key="3">
    <source>
        <dbReference type="ARBA" id="ARBA00023242"/>
    </source>
</evidence>
<evidence type="ECO:0000313" key="5">
    <source>
        <dbReference type="Proteomes" id="UP000187283"/>
    </source>
</evidence>
<dbReference type="InterPro" id="IPR007150">
    <property type="entry name" value="HUS1/Mec3"/>
</dbReference>
<proteinExistence type="inferred from homology"/>
<dbReference type="GO" id="GO:0031573">
    <property type="term" value="P:mitotic intra-S DNA damage checkpoint signaling"/>
    <property type="evidence" value="ECO:0007669"/>
    <property type="project" value="TreeGrafter"/>
</dbReference>
<dbReference type="GO" id="GO:0006289">
    <property type="term" value="P:nucleotide-excision repair"/>
    <property type="evidence" value="ECO:0007669"/>
    <property type="project" value="TreeGrafter"/>
</dbReference>
<dbReference type="AlphaFoldDB" id="A0A1R1X413"/>
<gene>
    <name evidence="4" type="ORF">AYI70_g10959</name>
</gene>
<evidence type="ECO:0000313" key="4">
    <source>
        <dbReference type="EMBL" id="OMJ09373.1"/>
    </source>
</evidence>
<dbReference type="GO" id="GO:0005730">
    <property type="term" value="C:nucleolus"/>
    <property type="evidence" value="ECO:0007669"/>
    <property type="project" value="InterPro"/>
</dbReference>
<dbReference type="GO" id="GO:0035861">
    <property type="term" value="C:site of double-strand break"/>
    <property type="evidence" value="ECO:0007669"/>
    <property type="project" value="TreeGrafter"/>
</dbReference>
<dbReference type="GO" id="GO:0030896">
    <property type="term" value="C:checkpoint clamp complex"/>
    <property type="evidence" value="ECO:0007669"/>
    <property type="project" value="InterPro"/>
</dbReference>
<keyword evidence="3" id="KW-0539">Nucleus</keyword>
<dbReference type="EMBL" id="LSSN01005486">
    <property type="protein sequence ID" value="OMJ09373.1"/>
    <property type="molecule type" value="Genomic_DNA"/>
</dbReference>
<comment type="subcellular location">
    <subcellularLocation>
        <location evidence="1">Nucleus</location>
    </subcellularLocation>
</comment>
<evidence type="ECO:0000256" key="1">
    <source>
        <dbReference type="ARBA" id="ARBA00004123"/>
    </source>
</evidence>
<reference evidence="4 5" key="1">
    <citation type="submission" date="2017-01" db="EMBL/GenBank/DDBJ databases">
        <authorList>
            <person name="Mah S.A."/>
            <person name="Swanson W.J."/>
            <person name="Moy G.W."/>
            <person name="Vacquier V.D."/>
        </authorList>
    </citation>
    <scope>NUCLEOTIDE SEQUENCE [LARGE SCALE GENOMIC DNA]</scope>
    <source>
        <strain evidence="4 5">GSMNP</strain>
    </source>
</reference>
<comment type="similarity">
    <text evidence="2">Belongs to the HUS1 family.</text>
</comment>
<organism evidence="4 5">
    <name type="scientific">Smittium culicis</name>
    <dbReference type="NCBI Taxonomy" id="133412"/>
    <lineage>
        <taxon>Eukaryota</taxon>
        <taxon>Fungi</taxon>
        <taxon>Fungi incertae sedis</taxon>
        <taxon>Zoopagomycota</taxon>
        <taxon>Kickxellomycotina</taxon>
        <taxon>Harpellomycetes</taxon>
        <taxon>Harpellales</taxon>
        <taxon>Legeriomycetaceae</taxon>
        <taxon>Smittium</taxon>
    </lineage>
</organism>
<name>A0A1R1X413_9FUNG</name>